<sequence length="894" mass="95918">MFDAVPPICCRKTGTAGTDAPGTTKRAQHRRCRFEIMSEGPPQQQQQRAARNTVRAERTTTSCGECRRRKQKACAHHCDQEQPCGNCLRRFPVPVCEYRAGNRIPGTSTFLTPARAGGRVPLHPPLPGVNSPLLQASQSPRRTGHSPISVAGWAVSGNTTSNSSPGTDCSTDQSVNDAPWPVADPLDGNYKAARASSAASTTAPAPWLPLADPKRSRLDSDTSLASQQVLTYRLAVPGLVLDIAEKLNEDDNEQSSADDLVPRSWHHAAEPRIQHPERPVSGVDEQIAHLPVAHTTLNKKLLRIYLTVLSRFKASLNGDPDPDNPFIRYYSPFCLQDPLVVRIILYTSACFLHETGHVRTTTLRTLKGHAIHMLNESLRPHGVDRRRHQSSQDITTTALATTTTGGSGSGRSEHPSDAAIAGVIQLTVAEWYWGESEDDLRYHLKGLRGMIRLRGGFNELGMNGLLAKNAIIHDVSISLAHEKSPLLLTLSSSDDDRGGGDGSQEIQSQARRSQGGATATSATASDPWVSTGYAFVDPIKHVPLRMAHMSPLVSYLPSSVGLLPSFADCAASLGMHPATASILDNVRYLFGAVEAIYAAPNETNPSTSTTMGMTTTPTPTPTSIQASRKAQLTGKYMHEHISGLHPTIPGGRQASTPEVSNRTTPPPNSSNYFTAVADEVSVRSGSISSAGTAGRGSAGAGRSPSGPASDSMTTPEWPQTRDASNSPTSPRSMQHSHHQHHQQHSAGFMYQVIRMTAIIYTRAIATGTPLSVACTESEFLQIWTTTWRVPLSTWNGAVGVFHWIMLAIAPACHHTPHARFVKNMTTISTLTLAVENWAMAMGVAKAGLRLQHWLGSQDVKGMDENDGAAATPTATRGGGGASAAGGLRSGLEER</sequence>
<feature type="region of interest" description="Disordered" evidence="2">
    <location>
        <begin position="490"/>
        <end position="524"/>
    </location>
</feature>
<feature type="region of interest" description="Disordered" evidence="2">
    <location>
        <begin position="382"/>
        <end position="416"/>
    </location>
</feature>
<name>A0A166MLW6_COLIC</name>
<organism evidence="3 4">
    <name type="scientific">Colletotrichum incanum</name>
    <name type="common">Soybean anthracnose fungus</name>
    <dbReference type="NCBI Taxonomy" id="1573173"/>
    <lineage>
        <taxon>Eukaryota</taxon>
        <taxon>Fungi</taxon>
        <taxon>Dikarya</taxon>
        <taxon>Ascomycota</taxon>
        <taxon>Pezizomycotina</taxon>
        <taxon>Sordariomycetes</taxon>
        <taxon>Hypocreomycetidae</taxon>
        <taxon>Glomerellales</taxon>
        <taxon>Glomerellaceae</taxon>
        <taxon>Colletotrichum</taxon>
        <taxon>Colletotrichum spaethianum species complex</taxon>
    </lineage>
</organism>
<dbReference type="AlphaFoldDB" id="A0A166MLW6"/>
<dbReference type="InterPro" id="IPR001138">
    <property type="entry name" value="Zn2Cys6_DnaBD"/>
</dbReference>
<feature type="region of interest" description="Disordered" evidence="2">
    <location>
        <begin position="863"/>
        <end position="894"/>
    </location>
</feature>
<accession>A0A166MLW6</accession>
<feature type="compositionally biased region" description="Low complexity" evidence="2">
    <location>
        <begin position="156"/>
        <end position="167"/>
    </location>
</feature>
<dbReference type="EMBL" id="LFIW01002669">
    <property type="protein sequence ID" value="KZL64786.1"/>
    <property type="molecule type" value="Genomic_DNA"/>
</dbReference>
<evidence type="ECO:0000313" key="4">
    <source>
        <dbReference type="Proteomes" id="UP000076584"/>
    </source>
</evidence>
<dbReference type="Proteomes" id="UP000076584">
    <property type="component" value="Unassembled WGS sequence"/>
</dbReference>
<dbReference type="CDD" id="cd00067">
    <property type="entry name" value="GAL4"/>
    <property type="match status" value="1"/>
</dbReference>
<proteinExistence type="predicted"/>
<feature type="region of interest" description="Disordered" evidence="2">
    <location>
        <begin position="136"/>
        <end position="219"/>
    </location>
</feature>
<evidence type="ECO:0008006" key="5">
    <source>
        <dbReference type="Google" id="ProtNLM"/>
    </source>
</evidence>
<comment type="caution">
    <text evidence="3">The sequence shown here is derived from an EMBL/GenBank/DDBJ whole genome shotgun (WGS) entry which is preliminary data.</text>
</comment>
<feature type="compositionally biased region" description="Low complexity" evidence="2">
    <location>
        <begin position="395"/>
        <end position="404"/>
    </location>
</feature>
<evidence type="ECO:0000256" key="2">
    <source>
        <dbReference type="SAM" id="MobiDB-lite"/>
    </source>
</evidence>
<gene>
    <name evidence="3" type="ORF">CI238_09015</name>
</gene>
<feature type="compositionally biased region" description="Low complexity" evidence="2">
    <location>
        <begin position="192"/>
        <end position="211"/>
    </location>
</feature>
<feature type="compositionally biased region" description="Polar residues" evidence="2">
    <location>
        <begin position="504"/>
        <end position="516"/>
    </location>
</feature>
<feature type="compositionally biased region" description="Low complexity" evidence="2">
    <location>
        <begin position="700"/>
        <end position="711"/>
    </location>
</feature>
<dbReference type="GO" id="GO:0000981">
    <property type="term" value="F:DNA-binding transcription factor activity, RNA polymerase II-specific"/>
    <property type="evidence" value="ECO:0007669"/>
    <property type="project" value="InterPro"/>
</dbReference>
<protein>
    <recommendedName>
        <fullName evidence="5">Zn(2)-C6 fungal-type domain-containing protein</fullName>
    </recommendedName>
</protein>
<feature type="region of interest" description="Disordered" evidence="2">
    <location>
        <begin position="686"/>
        <end position="744"/>
    </location>
</feature>
<feature type="compositionally biased region" description="Polar residues" evidence="2">
    <location>
        <begin position="653"/>
        <end position="672"/>
    </location>
</feature>
<feature type="compositionally biased region" description="Basic residues" evidence="2">
    <location>
        <begin position="734"/>
        <end position="743"/>
    </location>
</feature>
<evidence type="ECO:0000256" key="1">
    <source>
        <dbReference type="ARBA" id="ARBA00023242"/>
    </source>
</evidence>
<keyword evidence="4" id="KW-1185">Reference proteome</keyword>
<feature type="region of interest" description="Disordered" evidence="2">
    <location>
        <begin position="604"/>
        <end position="623"/>
    </location>
</feature>
<feature type="compositionally biased region" description="Polar residues" evidence="2">
    <location>
        <begin position="712"/>
        <end position="733"/>
    </location>
</feature>
<dbReference type="STRING" id="1573173.A0A166MLW6"/>
<keyword evidence="1" id="KW-0539">Nucleus</keyword>
<evidence type="ECO:0000313" key="3">
    <source>
        <dbReference type="EMBL" id="KZL64786.1"/>
    </source>
</evidence>
<dbReference type="Pfam" id="PF11951">
    <property type="entry name" value="Fungal_trans_2"/>
    <property type="match status" value="1"/>
</dbReference>
<reference evidence="3 4" key="1">
    <citation type="submission" date="2015-06" db="EMBL/GenBank/DDBJ databases">
        <title>Survival trade-offs in plant roots during colonization by closely related pathogenic and mutualistic fungi.</title>
        <authorList>
            <person name="Hacquard S."/>
            <person name="Kracher B."/>
            <person name="Hiruma K."/>
            <person name="Weinman A."/>
            <person name="Muench P."/>
            <person name="Garrido Oter R."/>
            <person name="Ver Loren van Themaat E."/>
            <person name="Dallerey J.-F."/>
            <person name="Damm U."/>
            <person name="Henrissat B."/>
            <person name="Lespinet O."/>
            <person name="Thon M."/>
            <person name="Kemen E."/>
            <person name="McHardy A.C."/>
            <person name="Schulze-Lefert P."/>
            <person name="O'Connell R.J."/>
        </authorList>
    </citation>
    <scope>NUCLEOTIDE SEQUENCE [LARGE SCALE GENOMIC DNA]</scope>
    <source>
        <strain evidence="3 4">MAFF 238704</strain>
    </source>
</reference>
<dbReference type="Gene3D" id="4.10.240.10">
    <property type="entry name" value="Zn(2)-C6 fungal-type DNA-binding domain"/>
    <property type="match status" value="1"/>
</dbReference>
<dbReference type="InterPro" id="IPR021858">
    <property type="entry name" value="Fun_TF"/>
</dbReference>
<dbReference type="PANTHER" id="PTHR37540:SF9">
    <property type="entry name" value="ZN(2)-C6 FUNGAL-TYPE DOMAIN-CONTAINING PROTEIN"/>
    <property type="match status" value="1"/>
</dbReference>
<feature type="region of interest" description="Disordered" evidence="2">
    <location>
        <begin position="641"/>
        <end position="672"/>
    </location>
</feature>
<dbReference type="GO" id="GO:0008270">
    <property type="term" value="F:zinc ion binding"/>
    <property type="evidence" value="ECO:0007669"/>
    <property type="project" value="InterPro"/>
</dbReference>
<dbReference type="PANTHER" id="PTHR37540">
    <property type="entry name" value="TRANSCRIPTION FACTOR (ACR-2), PUTATIVE-RELATED-RELATED"/>
    <property type="match status" value="1"/>
</dbReference>
<dbReference type="InterPro" id="IPR036864">
    <property type="entry name" value="Zn2-C6_fun-type_DNA-bd_sf"/>
</dbReference>